<dbReference type="Gene3D" id="3.90.1520.10">
    <property type="entry name" value="H-NOX domain"/>
    <property type="match status" value="1"/>
</dbReference>
<gene>
    <name evidence="2" type="ORF">DSM106972_022490</name>
</gene>
<dbReference type="EMBL" id="RSCL01000005">
    <property type="protein sequence ID" value="RUT06988.1"/>
    <property type="molecule type" value="Genomic_DNA"/>
</dbReference>
<dbReference type="PANTHER" id="PTHR45655:SF13">
    <property type="entry name" value="SOLUBLE GUANYLATE CYCLASE GCY-32-RELATED"/>
    <property type="match status" value="1"/>
</dbReference>
<dbReference type="Pfam" id="PF07700">
    <property type="entry name" value="HNOB"/>
    <property type="match status" value="1"/>
</dbReference>
<feature type="domain" description="Heme NO-binding" evidence="1">
    <location>
        <begin position="2"/>
        <end position="162"/>
    </location>
</feature>
<reference evidence="2" key="2">
    <citation type="journal article" date="2019" name="Genome Biol. Evol.">
        <title>Day and night: Metabolic profiles and evolutionary relationships of six axenic non-marine cyanobacteria.</title>
        <authorList>
            <person name="Will S.E."/>
            <person name="Henke P."/>
            <person name="Boedeker C."/>
            <person name="Huang S."/>
            <person name="Brinkmann H."/>
            <person name="Rohde M."/>
            <person name="Jarek M."/>
            <person name="Friedl T."/>
            <person name="Seufert S."/>
            <person name="Schumacher M."/>
            <person name="Overmann J."/>
            <person name="Neumann-Schaal M."/>
            <person name="Petersen J."/>
        </authorList>
    </citation>
    <scope>NUCLEOTIDE SEQUENCE [LARGE SCALE GENOMIC DNA]</scope>
    <source>
        <strain evidence="2">PCC 7102</strain>
    </source>
</reference>
<dbReference type="GO" id="GO:0004383">
    <property type="term" value="F:guanylate cyclase activity"/>
    <property type="evidence" value="ECO:0007669"/>
    <property type="project" value="TreeGrafter"/>
</dbReference>
<dbReference type="GO" id="GO:0020037">
    <property type="term" value="F:heme binding"/>
    <property type="evidence" value="ECO:0007669"/>
    <property type="project" value="InterPro"/>
</dbReference>
<organism evidence="2 3">
    <name type="scientific">Dulcicalothrix desertica PCC 7102</name>
    <dbReference type="NCBI Taxonomy" id="232991"/>
    <lineage>
        <taxon>Bacteria</taxon>
        <taxon>Bacillati</taxon>
        <taxon>Cyanobacteriota</taxon>
        <taxon>Cyanophyceae</taxon>
        <taxon>Nostocales</taxon>
        <taxon>Calotrichaceae</taxon>
        <taxon>Dulcicalothrix</taxon>
    </lineage>
</organism>
<dbReference type="SUPFAM" id="SSF111126">
    <property type="entry name" value="Ligand-binding domain in the NO signalling and Golgi transport"/>
    <property type="match status" value="1"/>
</dbReference>
<dbReference type="AlphaFoldDB" id="A0A3S5K3E4"/>
<dbReference type="OrthoDB" id="7266652at2"/>
<dbReference type="InterPro" id="IPR038158">
    <property type="entry name" value="H-NOX_domain_sf"/>
</dbReference>
<dbReference type="GO" id="GO:0008074">
    <property type="term" value="C:guanylate cyclase complex, soluble"/>
    <property type="evidence" value="ECO:0007669"/>
    <property type="project" value="TreeGrafter"/>
</dbReference>
<dbReference type="InterPro" id="IPR024096">
    <property type="entry name" value="NO_sig/Golgi_transp_ligand-bd"/>
</dbReference>
<accession>A0A3S5K3E4</accession>
<evidence type="ECO:0000259" key="1">
    <source>
        <dbReference type="Pfam" id="PF07700"/>
    </source>
</evidence>
<dbReference type="InterPro" id="IPR011644">
    <property type="entry name" value="Heme_NO-bd"/>
</dbReference>
<keyword evidence="3" id="KW-1185">Reference proteome</keyword>
<reference evidence="2" key="1">
    <citation type="submission" date="2018-12" db="EMBL/GenBank/DDBJ databases">
        <authorList>
            <person name="Will S."/>
            <person name="Neumann-Schaal M."/>
            <person name="Henke P."/>
        </authorList>
    </citation>
    <scope>NUCLEOTIDE SEQUENCE</scope>
    <source>
        <strain evidence="2">PCC 7102</strain>
    </source>
</reference>
<dbReference type="RefSeq" id="WP_127080854.1">
    <property type="nucleotide sequence ID" value="NZ_RSCL01000005.1"/>
</dbReference>
<comment type="caution">
    <text evidence="2">The sequence shown here is derived from an EMBL/GenBank/DDBJ whole genome shotgun (WGS) entry which is preliminary data.</text>
</comment>
<name>A0A3S5K3E4_9CYAN</name>
<evidence type="ECO:0000313" key="3">
    <source>
        <dbReference type="Proteomes" id="UP000271624"/>
    </source>
</evidence>
<sequence>MYGLVNKAIQELVFSRFGEETWRQIKQKAEIPTDTFLSMEAYPDDLTHRLVVAASQVLGISTASVMEAFGEFWVSYTGKEGYGEMMDMGGDTLPEFLENLDELHARVGINFPKLVPPSFECHEVEENQLELHYHSSREGLAPMVTGLVKGLGQKFDTEVKVTQTTSREQGSEHDTFVIEYKPN</sequence>
<dbReference type="GO" id="GO:0070482">
    <property type="term" value="P:response to oxygen levels"/>
    <property type="evidence" value="ECO:0007669"/>
    <property type="project" value="TreeGrafter"/>
</dbReference>
<dbReference type="GO" id="GO:0019934">
    <property type="term" value="P:cGMP-mediated signaling"/>
    <property type="evidence" value="ECO:0007669"/>
    <property type="project" value="TreeGrafter"/>
</dbReference>
<evidence type="ECO:0000313" key="2">
    <source>
        <dbReference type="EMBL" id="RUT06988.1"/>
    </source>
</evidence>
<proteinExistence type="predicted"/>
<protein>
    <recommendedName>
        <fullName evidence="1">Heme NO-binding domain-containing protein</fullName>
    </recommendedName>
</protein>
<dbReference type="Proteomes" id="UP000271624">
    <property type="component" value="Unassembled WGS sequence"/>
</dbReference>
<dbReference type="PANTHER" id="PTHR45655">
    <property type="entry name" value="GUANYLATE CYCLASE SOLUBLE SUBUNIT BETA-2"/>
    <property type="match status" value="1"/>
</dbReference>